<accession>A0ABQ4Z844</accession>
<dbReference type="Proteomes" id="UP001151760">
    <property type="component" value="Unassembled WGS sequence"/>
</dbReference>
<keyword evidence="2" id="KW-1185">Reference proteome</keyword>
<sequence length="143" mass="15348">MGKVVVVRGCDSRGGGVVAVVRWRWLMTCDSGGGCCGGDVVVEVSVVVVSVRWCGWGDGVACVGGGSDCGGWLWLPEGVEARGGGDRIDPGRIYLFIIWDSLEKLAGKFRRKSFPTAATWWWPDSGGEGERKKMSVYLCVCVL</sequence>
<proteinExistence type="predicted"/>
<comment type="caution">
    <text evidence="1">The sequence shown here is derived from an EMBL/GenBank/DDBJ whole genome shotgun (WGS) entry which is preliminary data.</text>
</comment>
<protein>
    <submittedName>
        <fullName evidence="1">Uncharacterized protein</fullName>
    </submittedName>
</protein>
<reference evidence="1" key="1">
    <citation type="journal article" date="2022" name="Int. J. Mol. Sci.">
        <title>Draft Genome of Tanacetum Coccineum: Genomic Comparison of Closely Related Tanacetum-Family Plants.</title>
        <authorList>
            <person name="Yamashiro T."/>
            <person name="Shiraishi A."/>
            <person name="Nakayama K."/>
            <person name="Satake H."/>
        </authorList>
    </citation>
    <scope>NUCLEOTIDE SEQUENCE</scope>
</reference>
<reference evidence="1" key="2">
    <citation type="submission" date="2022-01" db="EMBL/GenBank/DDBJ databases">
        <authorList>
            <person name="Yamashiro T."/>
            <person name="Shiraishi A."/>
            <person name="Satake H."/>
            <person name="Nakayama K."/>
        </authorList>
    </citation>
    <scope>NUCLEOTIDE SEQUENCE</scope>
</reference>
<gene>
    <name evidence="1" type="ORF">Tco_0751898</name>
</gene>
<organism evidence="1 2">
    <name type="scientific">Tanacetum coccineum</name>
    <dbReference type="NCBI Taxonomy" id="301880"/>
    <lineage>
        <taxon>Eukaryota</taxon>
        <taxon>Viridiplantae</taxon>
        <taxon>Streptophyta</taxon>
        <taxon>Embryophyta</taxon>
        <taxon>Tracheophyta</taxon>
        <taxon>Spermatophyta</taxon>
        <taxon>Magnoliopsida</taxon>
        <taxon>eudicotyledons</taxon>
        <taxon>Gunneridae</taxon>
        <taxon>Pentapetalae</taxon>
        <taxon>asterids</taxon>
        <taxon>campanulids</taxon>
        <taxon>Asterales</taxon>
        <taxon>Asteraceae</taxon>
        <taxon>Asteroideae</taxon>
        <taxon>Anthemideae</taxon>
        <taxon>Anthemidinae</taxon>
        <taxon>Tanacetum</taxon>
    </lineage>
</organism>
<dbReference type="EMBL" id="BQNB010011042">
    <property type="protein sequence ID" value="GJS85357.1"/>
    <property type="molecule type" value="Genomic_DNA"/>
</dbReference>
<evidence type="ECO:0000313" key="2">
    <source>
        <dbReference type="Proteomes" id="UP001151760"/>
    </source>
</evidence>
<name>A0ABQ4Z844_9ASTR</name>
<evidence type="ECO:0000313" key="1">
    <source>
        <dbReference type="EMBL" id="GJS85357.1"/>
    </source>
</evidence>